<evidence type="ECO:0000313" key="2">
    <source>
        <dbReference type="EMBL" id="KAJ8350574.1"/>
    </source>
</evidence>
<accession>A0A9Q1F437</accession>
<protein>
    <submittedName>
        <fullName evidence="2">Uncharacterized protein</fullName>
    </submittedName>
</protein>
<gene>
    <name evidence="2" type="ORF">SKAU_G00257040</name>
</gene>
<feature type="region of interest" description="Disordered" evidence="1">
    <location>
        <begin position="35"/>
        <end position="82"/>
    </location>
</feature>
<organism evidence="2 3">
    <name type="scientific">Synaphobranchus kaupii</name>
    <name type="common">Kaup's arrowtooth eel</name>
    <dbReference type="NCBI Taxonomy" id="118154"/>
    <lineage>
        <taxon>Eukaryota</taxon>
        <taxon>Metazoa</taxon>
        <taxon>Chordata</taxon>
        <taxon>Craniata</taxon>
        <taxon>Vertebrata</taxon>
        <taxon>Euteleostomi</taxon>
        <taxon>Actinopterygii</taxon>
        <taxon>Neopterygii</taxon>
        <taxon>Teleostei</taxon>
        <taxon>Anguilliformes</taxon>
        <taxon>Synaphobranchidae</taxon>
        <taxon>Synaphobranchus</taxon>
    </lineage>
</organism>
<feature type="compositionally biased region" description="Basic and acidic residues" evidence="1">
    <location>
        <begin position="50"/>
        <end position="60"/>
    </location>
</feature>
<reference evidence="2" key="1">
    <citation type="journal article" date="2023" name="Science">
        <title>Genome structures resolve the early diversification of teleost fishes.</title>
        <authorList>
            <person name="Parey E."/>
            <person name="Louis A."/>
            <person name="Montfort J."/>
            <person name="Bouchez O."/>
            <person name="Roques C."/>
            <person name="Iampietro C."/>
            <person name="Lluch J."/>
            <person name="Castinel A."/>
            <person name="Donnadieu C."/>
            <person name="Desvignes T."/>
            <person name="Floi Bucao C."/>
            <person name="Jouanno E."/>
            <person name="Wen M."/>
            <person name="Mejri S."/>
            <person name="Dirks R."/>
            <person name="Jansen H."/>
            <person name="Henkel C."/>
            <person name="Chen W.J."/>
            <person name="Zahm M."/>
            <person name="Cabau C."/>
            <person name="Klopp C."/>
            <person name="Thompson A.W."/>
            <person name="Robinson-Rechavi M."/>
            <person name="Braasch I."/>
            <person name="Lecointre G."/>
            <person name="Bobe J."/>
            <person name="Postlethwait J.H."/>
            <person name="Berthelot C."/>
            <person name="Roest Crollius H."/>
            <person name="Guiguen Y."/>
        </authorList>
    </citation>
    <scope>NUCLEOTIDE SEQUENCE</scope>
    <source>
        <strain evidence="2">WJC10195</strain>
    </source>
</reference>
<name>A0A9Q1F437_SYNKA</name>
<evidence type="ECO:0000313" key="3">
    <source>
        <dbReference type="Proteomes" id="UP001152622"/>
    </source>
</evidence>
<evidence type="ECO:0000256" key="1">
    <source>
        <dbReference type="SAM" id="MobiDB-lite"/>
    </source>
</evidence>
<dbReference type="EMBL" id="JAINUF010000009">
    <property type="protein sequence ID" value="KAJ8350574.1"/>
    <property type="molecule type" value="Genomic_DNA"/>
</dbReference>
<comment type="caution">
    <text evidence="2">The sequence shown here is derived from an EMBL/GenBank/DDBJ whole genome shotgun (WGS) entry which is preliminary data.</text>
</comment>
<feature type="compositionally biased region" description="Polar residues" evidence="1">
    <location>
        <begin position="35"/>
        <end position="48"/>
    </location>
</feature>
<keyword evidence="3" id="KW-1185">Reference proteome</keyword>
<dbReference type="AlphaFoldDB" id="A0A9Q1F437"/>
<proteinExistence type="predicted"/>
<sequence length="82" mass="9042">MYRTWANSALWRDGLLLIYDKDDQDVLVLPCHQISPSSTGDCNQSPGFHSSRDPAGRPRPDTPASQRLTQALDAAPPLARPK</sequence>
<dbReference type="Proteomes" id="UP001152622">
    <property type="component" value="Chromosome 9"/>
</dbReference>